<protein>
    <submittedName>
        <fullName evidence="1">Uncharacterized protein</fullName>
    </submittedName>
</protein>
<dbReference type="Proteomes" id="UP000827976">
    <property type="component" value="Chromosome 15"/>
</dbReference>
<name>A0ACB7UPA0_DIOAL</name>
<organism evidence="1 2">
    <name type="scientific">Dioscorea alata</name>
    <name type="common">Purple yam</name>
    <dbReference type="NCBI Taxonomy" id="55571"/>
    <lineage>
        <taxon>Eukaryota</taxon>
        <taxon>Viridiplantae</taxon>
        <taxon>Streptophyta</taxon>
        <taxon>Embryophyta</taxon>
        <taxon>Tracheophyta</taxon>
        <taxon>Spermatophyta</taxon>
        <taxon>Magnoliopsida</taxon>
        <taxon>Liliopsida</taxon>
        <taxon>Dioscoreales</taxon>
        <taxon>Dioscoreaceae</taxon>
        <taxon>Dioscorea</taxon>
    </lineage>
</organism>
<sequence>MAKQRSKKKNKGDGAPMEVSSDKAADVPQAMDTCEAATSNPALKPSAGKIKKGIPLRRAKNMKKKKSIARAVINSEKSAEKVLKSKNKMSRIQSAKTLYE</sequence>
<keyword evidence="2" id="KW-1185">Reference proteome</keyword>
<evidence type="ECO:0000313" key="2">
    <source>
        <dbReference type="Proteomes" id="UP000827976"/>
    </source>
</evidence>
<dbReference type="EMBL" id="CM037025">
    <property type="protein sequence ID" value="KAH7662342.1"/>
    <property type="molecule type" value="Genomic_DNA"/>
</dbReference>
<evidence type="ECO:0000313" key="1">
    <source>
        <dbReference type="EMBL" id="KAH7662342.1"/>
    </source>
</evidence>
<comment type="caution">
    <text evidence="1">The sequence shown here is derived from an EMBL/GenBank/DDBJ whole genome shotgun (WGS) entry which is preliminary data.</text>
</comment>
<gene>
    <name evidence="1" type="ORF">IHE45_15G128900</name>
</gene>
<accession>A0ACB7UPA0</accession>
<reference evidence="2" key="1">
    <citation type="journal article" date="2022" name="Nat. Commun.">
        <title>Chromosome evolution and the genetic basis of agronomically important traits in greater yam.</title>
        <authorList>
            <person name="Bredeson J.V."/>
            <person name="Lyons J.B."/>
            <person name="Oniyinde I.O."/>
            <person name="Okereke N.R."/>
            <person name="Kolade O."/>
            <person name="Nnabue I."/>
            <person name="Nwadili C.O."/>
            <person name="Hribova E."/>
            <person name="Parker M."/>
            <person name="Nwogha J."/>
            <person name="Shu S."/>
            <person name="Carlson J."/>
            <person name="Kariba R."/>
            <person name="Muthemba S."/>
            <person name="Knop K."/>
            <person name="Barton G.J."/>
            <person name="Sherwood A.V."/>
            <person name="Lopez-Montes A."/>
            <person name="Asiedu R."/>
            <person name="Jamnadass R."/>
            <person name="Muchugi A."/>
            <person name="Goodstein D."/>
            <person name="Egesi C.N."/>
            <person name="Featherston J."/>
            <person name="Asfaw A."/>
            <person name="Simpson G.G."/>
            <person name="Dolezel J."/>
            <person name="Hendre P.S."/>
            <person name="Van Deynze A."/>
            <person name="Kumar P.L."/>
            <person name="Obidiegwu J.E."/>
            <person name="Bhattacharjee R."/>
            <person name="Rokhsar D.S."/>
        </authorList>
    </citation>
    <scope>NUCLEOTIDE SEQUENCE [LARGE SCALE GENOMIC DNA]</scope>
    <source>
        <strain evidence="2">cv. TDa95/00328</strain>
    </source>
</reference>
<proteinExistence type="predicted"/>